<dbReference type="PANTHER" id="PTHR33165">
    <property type="entry name" value="F-BOX DOMAIN CONTAINING PROTEIN-LIKE-RELATED"/>
    <property type="match status" value="1"/>
</dbReference>
<dbReference type="PANTHER" id="PTHR33165:SF35">
    <property type="entry name" value="DUF295 DOMAIN-CONTAINING PROTEIN"/>
    <property type="match status" value="1"/>
</dbReference>
<protein>
    <recommendedName>
        <fullName evidence="1">KIB1-4 beta-propeller domain-containing protein</fullName>
    </recommendedName>
</protein>
<evidence type="ECO:0000313" key="2">
    <source>
        <dbReference type="EnsemblPlants" id="EMT02022"/>
    </source>
</evidence>
<dbReference type="InterPro" id="IPR005174">
    <property type="entry name" value="KIB1-4_b-propeller"/>
</dbReference>
<dbReference type="EnsemblPlants" id="EMT02022">
    <property type="protein sequence ID" value="EMT02022"/>
    <property type="gene ID" value="F775_04081"/>
</dbReference>
<dbReference type="AlphaFoldDB" id="R7W3A9"/>
<dbReference type="Pfam" id="PF03478">
    <property type="entry name" value="Beta-prop_KIB1-4"/>
    <property type="match status" value="1"/>
</dbReference>
<reference evidence="2" key="1">
    <citation type="submission" date="2015-06" db="UniProtKB">
        <authorList>
            <consortium name="EnsemblPlants"/>
        </authorList>
    </citation>
    <scope>IDENTIFICATION</scope>
</reference>
<feature type="domain" description="KIB1-4 beta-propeller" evidence="1">
    <location>
        <begin position="76"/>
        <end position="350"/>
    </location>
</feature>
<name>R7W3A9_AEGTA</name>
<proteinExistence type="predicted"/>
<sequence length="404" mass="45059">MAAEWSSIRRDLLRFLGDLLSATNEAEMKAVCNNLRAAIAKPPPFRAGGDHRFLSRDWVMLEEQKPVDGLDGRLFVNVSTGRFLRLCVPLLDEEQYILVGATDGYLVLGDTKGLHPARLLNPFTGDLIPFAAPIPQESELLTAVAGSSSSPALLFWFEDCRGNDVVYCAEPTSPLRNETTRVVDGPSCQAISYHGRVEIAATAAMPYLILLPHTGTSTPETGFHHHQRRRTTAPSGFLATVVNQDETSTVWRIYCTAPRYCSELIAKTFDKIPFYYLVESARELLLVIRRHREDLVEVFKADTERKLLEPVRNIGSRALFLGFKCLSVNADKLPSVDSNCIYYAHCFGTDSFTKYDLSNSKVERFSCIFEDNEAIRPLSLVQTLLSYCDADGSDTCAQIQSLKD</sequence>
<organism evidence="2">
    <name type="scientific">Aegilops tauschii</name>
    <name type="common">Tausch's goatgrass</name>
    <name type="synonym">Aegilops squarrosa</name>
    <dbReference type="NCBI Taxonomy" id="37682"/>
    <lineage>
        <taxon>Eukaryota</taxon>
        <taxon>Viridiplantae</taxon>
        <taxon>Streptophyta</taxon>
        <taxon>Embryophyta</taxon>
        <taxon>Tracheophyta</taxon>
        <taxon>Spermatophyta</taxon>
        <taxon>Magnoliopsida</taxon>
        <taxon>Liliopsida</taxon>
        <taxon>Poales</taxon>
        <taxon>Poaceae</taxon>
        <taxon>BOP clade</taxon>
        <taxon>Pooideae</taxon>
        <taxon>Triticodae</taxon>
        <taxon>Triticeae</taxon>
        <taxon>Triticinae</taxon>
        <taxon>Aegilops</taxon>
    </lineage>
</organism>
<accession>R7W3A9</accession>
<evidence type="ECO:0000259" key="1">
    <source>
        <dbReference type="Pfam" id="PF03478"/>
    </source>
</evidence>
<dbReference type="ExpressionAtlas" id="R7W3A9">
    <property type="expression patterns" value="baseline"/>
</dbReference>